<keyword evidence="1" id="KW-0812">Transmembrane</keyword>
<evidence type="ECO:0000313" key="4">
    <source>
        <dbReference type="Proteomes" id="UP000034816"/>
    </source>
</evidence>
<comment type="caution">
    <text evidence="3">The sequence shown here is derived from an EMBL/GenBank/DDBJ whole genome shotgun (WGS) entry which is preliminary data.</text>
</comment>
<name>A0A0G0CFC5_9BACT</name>
<organism evidence="3 4">
    <name type="scientific">candidate division WS6 bacterium GW2011_GWF1_35_23</name>
    <dbReference type="NCBI Taxonomy" id="1619097"/>
    <lineage>
        <taxon>Bacteria</taxon>
        <taxon>Candidatus Dojkabacteria</taxon>
    </lineage>
</organism>
<protein>
    <recommendedName>
        <fullName evidence="2">DUF2341 domain-containing protein</fullName>
    </recommendedName>
</protein>
<feature type="transmembrane region" description="Helical" evidence="1">
    <location>
        <begin position="7"/>
        <end position="27"/>
    </location>
</feature>
<dbReference type="Proteomes" id="UP000034816">
    <property type="component" value="Unassembled WGS sequence"/>
</dbReference>
<dbReference type="Pfam" id="PF10102">
    <property type="entry name" value="DUF2341"/>
    <property type="match status" value="1"/>
</dbReference>
<keyword evidence="1" id="KW-0472">Membrane</keyword>
<evidence type="ECO:0000259" key="2">
    <source>
        <dbReference type="Pfam" id="PF10102"/>
    </source>
</evidence>
<dbReference type="PROSITE" id="PS51257">
    <property type="entry name" value="PROKAR_LIPOPROTEIN"/>
    <property type="match status" value="1"/>
</dbReference>
<feature type="domain" description="DUF2341" evidence="2">
    <location>
        <begin position="80"/>
        <end position="135"/>
    </location>
</feature>
<evidence type="ECO:0000256" key="1">
    <source>
        <dbReference type="SAM" id="Phobius"/>
    </source>
</evidence>
<dbReference type="AlphaFoldDB" id="A0A0G0CFC5"/>
<reference evidence="3 4" key="1">
    <citation type="journal article" date="2015" name="Nature">
        <title>rRNA introns, odd ribosomes, and small enigmatic genomes across a large radiation of phyla.</title>
        <authorList>
            <person name="Brown C.T."/>
            <person name="Hug L.A."/>
            <person name="Thomas B.C."/>
            <person name="Sharon I."/>
            <person name="Castelle C.J."/>
            <person name="Singh A."/>
            <person name="Wilkins M.J."/>
            <person name="Williams K.H."/>
            <person name="Banfield J.F."/>
        </authorList>
    </citation>
    <scope>NUCLEOTIDE SEQUENCE [LARGE SCALE GENOMIC DNA]</scope>
</reference>
<keyword evidence="1" id="KW-1133">Transmembrane helix</keyword>
<sequence length="144" mass="16025">MKISGRTILIGLATLIIVGCSIGYYFLTNKDSESLGWTSSSWLYKKSILIPNKGPMLINKTISVKLDTATLITSGKLQPDCDDLRFLDDDDQTSLPYWIEGECNTADTEVLIKIPSLPRDGKIIYVLYGNPTALNLQEKLTIHE</sequence>
<gene>
    <name evidence="3" type="ORF">UR73_C0036G0006</name>
</gene>
<proteinExistence type="predicted"/>
<dbReference type="InterPro" id="IPR018765">
    <property type="entry name" value="DUF2341"/>
</dbReference>
<dbReference type="EMBL" id="LBQH01000036">
    <property type="protein sequence ID" value="KKP74731.1"/>
    <property type="molecule type" value="Genomic_DNA"/>
</dbReference>
<evidence type="ECO:0000313" key="3">
    <source>
        <dbReference type="EMBL" id="KKP74731.1"/>
    </source>
</evidence>
<accession>A0A0G0CFC5</accession>